<evidence type="ECO:0000256" key="2">
    <source>
        <dbReference type="SAM" id="SignalP"/>
    </source>
</evidence>
<keyword evidence="4" id="KW-1185">Reference proteome</keyword>
<evidence type="ECO:0000256" key="1">
    <source>
        <dbReference type="SAM" id="MobiDB-lite"/>
    </source>
</evidence>
<accession>A0A1H1JZE0</accession>
<feature type="region of interest" description="Disordered" evidence="1">
    <location>
        <begin position="103"/>
        <end position="124"/>
    </location>
</feature>
<dbReference type="AlphaFoldDB" id="A0A1H1JZE0"/>
<organism evidence="3 4">
    <name type="scientific">Paraburkholderia tuberum</name>
    <dbReference type="NCBI Taxonomy" id="157910"/>
    <lineage>
        <taxon>Bacteria</taxon>
        <taxon>Pseudomonadati</taxon>
        <taxon>Pseudomonadota</taxon>
        <taxon>Betaproteobacteria</taxon>
        <taxon>Burkholderiales</taxon>
        <taxon>Burkholderiaceae</taxon>
        <taxon>Paraburkholderia</taxon>
    </lineage>
</organism>
<feature type="chain" id="PRO_5011444674" evidence="2">
    <location>
        <begin position="21"/>
        <end position="124"/>
    </location>
</feature>
<protein>
    <submittedName>
        <fullName evidence="3">Pilus biogenesis CpaD protein (Pilus_cpaD)</fullName>
    </submittedName>
</protein>
<name>A0A1H1JZE0_9BURK</name>
<gene>
    <name evidence="3" type="ORF">SAMN05445850_5980</name>
</gene>
<dbReference type="RefSeq" id="WP_244144960.1">
    <property type="nucleotide sequence ID" value="NZ_FNKX01000002.1"/>
</dbReference>
<feature type="signal peptide" evidence="2">
    <location>
        <begin position="1"/>
        <end position="20"/>
    </location>
</feature>
<dbReference type="STRING" id="157910.SAMN05445850_5980"/>
<evidence type="ECO:0000313" key="3">
    <source>
        <dbReference type="EMBL" id="SDR54997.1"/>
    </source>
</evidence>
<feature type="compositionally biased region" description="Basic and acidic residues" evidence="1">
    <location>
        <begin position="103"/>
        <end position="114"/>
    </location>
</feature>
<sequence length="124" mass="13346">MTTRFRMLFAPLGLLVTLLGGCFQPPFDMPDASVIRHDDGQVVPPDCRQLAVPSGLTDGGLRQPSVAWGCATYTNLAAQIAHPRDLEQPGPMGPADAAVAADAMRRYEQDKVTPLDKQSSRNAK</sequence>
<dbReference type="Proteomes" id="UP000199365">
    <property type="component" value="Unassembled WGS sequence"/>
</dbReference>
<dbReference type="InterPro" id="IPR019027">
    <property type="entry name" value="Pilus_biogenesis_CpaD-related"/>
</dbReference>
<reference evidence="4" key="1">
    <citation type="submission" date="2016-10" db="EMBL/GenBank/DDBJ databases">
        <authorList>
            <person name="Varghese N."/>
            <person name="Submissions S."/>
        </authorList>
    </citation>
    <scope>NUCLEOTIDE SEQUENCE [LARGE SCALE GENOMIC DNA]</scope>
    <source>
        <strain evidence="4">DUS833</strain>
    </source>
</reference>
<dbReference type="Pfam" id="PF09476">
    <property type="entry name" value="Pilus_CpaD"/>
    <property type="match status" value="1"/>
</dbReference>
<proteinExistence type="predicted"/>
<dbReference type="EMBL" id="FNKX01000002">
    <property type="protein sequence ID" value="SDR54997.1"/>
    <property type="molecule type" value="Genomic_DNA"/>
</dbReference>
<dbReference type="PROSITE" id="PS51257">
    <property type="entry name" value="PROKAR_LIPOPROTEIN"/>
    <property type="match status" value="1"/>
</dbReference>
<keyword evidence="2" id="KW-0732">Signal</keyword>
<evidence type="ECO:0000313" key="4">
    <source>
        <dbReference type="Proteomes" id="UP000199365"/>
    </source>
</evidence>